<proteinExistence type="predicted"/>
<keyword evidence="1" id="KW-0472">Membrane</keyword>
<gene>
    <name evidence="3" type="primary">TPHA0I01260</name>
    <name evidence="3" type="ordered locus">TPHA_0I01260</name>
</gene>
<dbReference type="Proteomes" id="UP000005666">
    <property type="component" value="Chromosome 9"/>
</dbReference>
<evidence type="ECO:0000256" key="2">
    <source>
        <dbReference type="SAM" id="SignalP"/>
    </source>
</evidence>
<sequence length="189" mass="21522">MLSYTYFALWVWCLHIVAGNTETFLVSLPADYPIFKYVGDVGAHDYHVLSLNNTNNDKITINPIVSARTVTHYIELQSLKKFESYMVKTCWSAVSPISIHNMDTMIVPPLQDFMGTTSEHPRFFIAFDITQDSYPTIDMLESLINVSVTNVKLGIPVDLYSTIIYILFTCGFVFALERYLNLVARITTI</sequence>
<dbReference type="GO" id="GO:0031501">
    <property type="term" value="C:mannosyltransferase complex"/>
    <property type="evidence" value="ECO:0007669"/>
    <property type="project" value="TreeGrafter"/>
</dbReference>
<name>G8BXK4_TETPH</name>
<reference evidence="3 4" key="1">
    <citation type="journal article" date="2011" name="Proc. Natl. Acad. Sci. U.S.A.">
        <title>Evolutionary erosion of yeast sex chromosomes by mating-type switching accidents.</title>
        <authorList>
            <person name="Gordon J.L."/>
            <person name="Armisen D."/>
            <person name="Proux-Wera E."/>
            <person name="Oheigeartaigh S.S."/>
            <person name="Byrne K.P."/>
            <person name="Wolfe K.H."/>
        </authorList>
    </citation>
    <scope>NUCLEOTIDE SEQUENCE [LARGE SCALE GENOMIC DNA]</scope>
    <source>
        <strain evidence="4">ATCC 24235 / CBS 4417 / NBRC 1672 / NRRL Y-8282 / UCD 70-5</strain>
    </source>
</reference>
<dbReference type="InterPro" id="IPR019433">
    <property type="entry name" value="GPI_ManTrfase_II_coact_Pga1"/>
</dbReference>
<dbReference type="GO" id="GO:0005789">
    <property type="term" value="C:endoplasmic reticulum membrane"/>
    <property type="evidence" value="ECO:0007669"/>
    <property type="project" value="TreeGrafter"/>
</dbReference>
<feature type="signal peptide" evidence="2">
    <location>
        <begin position="1"/>
        <end position="23"/>
    </location>
</feature>
<dbReference type="PANTHER" id="PTHR28022">
    <property type="entry name" value="GPI MANNOSYLTRANSFERASE 2 SUBUNIT PGA1"/>
    <property type="match status" value="1"/>
</dbReference>
<dbReference type="EMBL" id="HE612864">
    <property type="protein sequence ID" value="CCE64632.1"/>
    <property type="molecule type" value="Genomic_DNA"/>
</dbReference>
<keyword evidence="4" id="KW-1185">Reference proteome</keyword>
<evidence type="ECO:0000313" key="4">
    <source>
        <dbReference type="Proteomes" id="UP000005666"/>
    </source>
</evidence>
<dbReference type="KEGG" id="tpf:TPHA_0I01260"/>
<feature type="transmembrane region" description="Helical" evidence="1">
    <location>
        <begin position="159"/>
        <end position="176"/>
    </location>
</feature>
<dbReference type="PANTHER" id="PTHR28022:SF1">
    <property type="entry name" value="GPI MANNOSYLTRANSFERASE 2 SUBUNIT PGA1"/>
    <property type="match status" value="1"/>
</dbReference>
<dbReference type="GO" id="GO:0000030">
    <property type="term" value="F:mannosyltransferase activity"/>
    <property type="evidence" value="ECO:0007669"/>
    <property type="project" value="TreeGrafter"/>
</dbReference>
<evidence type="ECO:0000313" key="3">
    <source>
        <dbReference type="EMBL" id="CCE64632.1"/>
    </source>
</evidence>
<feature type="chain" id="PRO_5003508738" description="Protein PBN1" evidence="2">
    <location>
        <begin position="24"/>
        <end position="189"/>
    </location>
</feature>
<keyword evidence="1" id="KW-1133">Transmembrane helix</keyword>
<dbReference type="HOGENOM" id="CLU_116423_0_0_1"/>
<protein>
    <recommendedName>
        <fullName evidence="5">Protein PBN1</fullName>
    </recommendedName>
</protein>
<accession>G8BXK4</accession>
<dbReference type="Pfam" id="PF10333">
    <property type="entry name" value="Pga1"/>
    <property type="match status" value="1"/>
</dbReference>
<dbReference type="GO" id="GO:0006506">
    <property type="term" value="P:GPI anchor biosynthetic process"/>
    <property type="evidence" value="ECO:0007669"/>
    <property type="project" value="TreeGrafter"/>
</dbReference>
<organism evidence="3 4">
    <name type="scientific">Tetrapisispora phaffii (strain ATCC 24235 / CBS 4417 / NBRC 1672 / NRRL Y-8282 / UCD 70-5)</name>
    <name type="common">Yeast</name>
    <name type="synonym">Fabospora phaffii</name>
    <dbReference type="NCBI Taxonomy" id="1071381"/>
    <lineage>
        <taxon>Eukaryota</taxon>
        <taxon>Fungi</taxon>
        <taxon>Dikarya</taxon>
        <taxon>Ascomycota</taxon>
        <taxon>Saccharomycotina</taxon>
        <taxon>Saccharomycetes</taxon>
        <taxon>Saccharomycetales</taxon>
        <taxon>Saccharomycetaceae</taxon>
        <taxon>Tetrapisispora</taxon>
    </lineage>
</organism>
<dbReference type="eggNOG" id="ENOG502S2MY">
    <property type="taxonomic scope" value="Eukaryota"/>
</dbReference>
<dbReference type="RefSeq" id="XP_003687066.1">
    <property type="nucleotide sequence ID" value="XM_003687018.1"/>
</dbReference>
<dbReference type="OMA" id="YQIKICW"/>
<evidence type="ECO:0000256" key="1">
    <source>
        <dbReference type="SAM" id="Phobius"/>
    </source>
</evidence>
<dbReference type="AlphaFoldDB" id="G8BXK4"/>
<dbReference type="GeneID" id="11532871"/>
<dbReference type="OrthoDB" id="4036106at2759"/>
<keyword evidence="1" id="KW-0812">Transmembrane</keyword>
<keyword evidence="2" id="KW-0732">Signal</keyword>
<evidence type="ECO:0008006" key="5">
    <source>
        <dbReference type="Google" id="ProtNLM"/>
    </source>
</evidence>